<feature type="region of interest" description="Disordered" evidence="1">
    <location>
        <begin position="211"/>
        <end position="242"/>
    </location>
</feature>
<dbReference type="GO" id="GO:0003677">
    <property type="term" value="F:DNA binding"/>
    <property type="evidence" value="ECO:0007669"/>
    <property type="project" value="InterPro"/>
</dbReference>
<evidence type="ECO:0000313" key="3">
    <source>
        <dbReference type="EMBL" id="RJG02330.1"/>
    </source>
</evidence>
<evidence type="ECO:0000256" key="1">
    <source>
        <dbReference type="SAM" id="MobiDB-lite"/>
    </source>
</evidence>
<dbReference type="GO" id="GO:0006313">
    <property type="term" value="P:DNA transposition"/>
    <property type="evidence" value="ECO:0007669"/>
    <property type="project" value="InterPro"/>
</dbReference>
<protein>
    <submittedName>
        <fullName evidence="3">Transposase</fullName>
    </submittedName>
</protein>
<dbReference type="Proteomes" id="UP000266327">
    <property type="component" value="Unassembled WGS sequence"/>
</dbReference>
<dbReference type="PANTHER" id="PTHR34322:SF2">
    <property type="entry name" value="TRANSPOSASE IS200-LIKE DOMAIN-CONTAINING PROTEIN"/>
    <property type="match status" value="1"/>
</dbReference>
<feature type="domain" description="Transposase IS200-like" evidence="2">
    <location>
        <begin position="9"/>
        <end position="124"/>
    </location>
</feature>
<feature type="compositionally biased region" description="Basic residues" evidence="1">
    <location>
        <begin position="218"/>
        <end position="227"/>
    </location>
</feature>
<evidence type="ECO:0000259" key="2">
    <source>
        <dbReference type="SMART" id="SM01321"/>
    </source>
</evidence>
<dbReference type="Pfam" id="PF01797">
    <property type="entry name" value="Y1_Tnp"/>
    <property type="match status" value="1"/>
</dbReference>
<dbReference type="Gene3D" id="3.30.70.1290">
    <property type="entry name" value="Transposase IS200-like"/>
    <property type="match status" value="1"/>
</dbReference>
<reference evidence="4" key="1">
    <citation type="submission" date="2018-09" db="EMBL/GenBank/DDBJ databases">
        <authorList>
            <person name="Zhu H."/>
        </authorList>
    </citation>
    <scope>NUCLEOTIDE SEQUENCE [LARGE SCALE GENOMIC DNA]</scope>
    <source>
        <strain evidence="4">K1S02-23</strain>
    </source>
</reference>
<dbReference type="AlphaFoldDB" id="A0A3A3GMX8"/>
<sequence>MARLPRLVVPHQPHHVIQRGNDRQAIFRDDEDYRAFLKWLREAARQFKVALHAYVLMPNHVHLLVSPADAAGLGKMMQWIGRYYVPYFNHKYQRVGTLWQGRYRTSVIDSERYFMTCSRYIECNPARAGLVVDPARYPWSSYMHHIGVVADPYITEHPLYWSLGNTPFEREAAYKALVEQALTSEEVQALQDAADTGWALGSAQFKAGLERQVQRRVQPGKRGRPRKVVAPDAPGASGEENN</sequence>
<organism evidence="3 4">
    <name type="scientific">Noviherbaspirillum sedimenti</name>
    <dbReference type="NCBI Taxonomy" id="2320865"/>
    <lineage>
        <taxon>Bacteria</taxon>
        <taxon>Pseudomonadati</taxon>
        <taxon>Pseudomonadota</taxon>
        <taxon>Betaproteobacteria</taxon>
        <taxon>Burkholderiales</taxon>
        <taxon>Oxalobacteraceae</taxon>
        <taxon>Noviherbaspirillum</taxon>
    </lineage>
</organism>
<dbReference type="OrthoDB" id="9814067at2"/>
<dbReference type="EMBL" id="QYUQ01000002">
    <property type="protein sequence ID" value="RJG02330.1"/>
    <property type="molecule type" value="Genomic_DNA"/>
</dbReference>
<comment type="caution">
    <text evidence="3">The sequence shown here is derived from an EMBL/GenBank/DDBJ whole genome shotgun (WGS) entry which is preliminary data.</text>
</comment>
<keyword evidence="4" id="KW-1185">Reference proteome</keyword>
<dbReference type="PANTHER" id="PTHR34322">
    <property type="entry name" value="TRANSPOSASE, Y1_TNP DOMAIN-CONTAINING"/>
    <property type="match status" value="1"/>
</dbReference>
<dbReference type="SMART" id="SM01321">
    <property type="entry name" value="Y1_Tnp"/>
    <property type="match status" value="1"/>
</dbReference>
<proteinExistence type="predicted"/>
<name>A0A3A3GMX8_9BURK</name>
<dbReference type="InterPro" id="IPR002686">
    <property type="entry name" value="Transposase_17"/>
</dbReference>
<dbReference type="SUPFAM" id="SSF143422">
    <property type="entry name" value="Transposase IS200-like"/>
    <property type="match status" value="1"/>
</dbReference>
<evidence type="ECO:0000313" key="4">
    <source>
        <dbReference type="Proteomes" id="UP000266327"/>
    </source>
</evidence>
<accession>A0A3A3GMX8</accession>
<gene>
    <name evidence="3" type="ORF">D3878_12695</name>
</gene>
<dbReference type="InterPro" id="IPR036515">
    <property type="entry name" value="Transposase_17_sf"/>
</dbReference>
<dbReference type="GO" id="GO:0004803">
    <property type="term" value="F:transposase activity"/>
    <property type="evidence" value="ECO:0007669"/>
    <property type="project" value="InterPro"/>
</dbReference>
<dbReference type="RefSeq" id="WP_119785835.1">
    <property type="nucleotide sequence ID" value="NZ_QYUQ01000002.1"/>
</dbReference>